<evidence type="ECO:0000256" key="15">
    <source>
        <dbReference type="ARBA" id="ARBA00047372"/>
    </source>
</evidence>
<comment type="catalytic activity">
    <reaction evidence="15">
        <text>uridine(34) in tRNA + acetyl-CoA + S-adenosyl-L-methionine + H2O = 5-(carboxymethyl)uridine(34) in tRNA + 5'-deoxyadenosine + L-methionine + CoA + 2 H(+)</text>
        <dbReference type="Rhea" id="RHEA:61020"/>
        <dbReference type="Rhea" id="RHEA-COMP:10407"/>
        <dbReference type="Rhea" id="RHEA-COMP:11727"/>
        <dbReference type="ChEBI" id="CHEBI:15377"/>
        <dbReference type="ChEBI" id="CHEBI:15378"/>
        <dbReference type="ChEBI" id="CHEBI:17319"/>
        <dbReference type="ChEBI" id="CHEBI:57287"/>
        <dbReference type="ChEBI" id="CHEBI:57288"/>
        <dbReference type="ChEBI" id="CHEBI:57844"/>
        <dbReference type="ChEBI" id="CHEBI:59789"/>
        <dbReference type="ChEBI" id="CHEBI:65315"/>
        <dbReference type="ChEBI" id="CHEBI:74882"/>
        <dbReference type="EC" id="2.3.1.311"/>
    </reaction>
    <physiologicalReaction direction="left-to-right" evidence="15">
        <dbReference type="Rhea" id="RHEA:61021"/>
    </physiologicalReaction>
</comment>
<evidence type="ECO:0000256" key="12">
    <source>
        <dbReference type="ARBA" id="ARBA00023014"/>
    </source>
</evidence>
<evidence type="ECO:0000256" key="10">
    <source>
        <dbReference type="ARBA" id="ARBA00022884"/>
    </source>
</evidence>
<keyword evidence="13" id="KW-0012">Acyltransferase</keyword>
<dbReference type="Pfam" id="PF16199">
    <property type="entry name" value="Radical_SAM_C"/>
    <property type="match status" value="1"/>
</dbReference>
<dbReference type="SUPFAM" id="SSF55729">
    <property type="entry name" value="Acyl-CoA N-acyltransferases (Nat)"/>
    <property type="match status" value="1"/>
</dbReference>
<dbReference type="SFLD" id="SFLDF00344">
    <property type="entry name" value="ELP3-like"/>
    <property type="match status" value="1"/>
</dbReference>
<dbReference type="PANTHER" id="PTHR11135">
    <property type="entry name" value="HISTONE ACETYLTRANSFERASE-RELATED"/>
    <property type="match status" value="1"/>
</dbReference>
<dbReference type="InterPro" id="IPR034687">
    <property type="entry name" value="ELP3-like"/>
</dbReference>
<dbReference type="PANTHER" id="PTHR11135:SF7">
    <property type="entry name" value="TRNA URIDINE(34) ACETYLTRANSFERASE"/>
    <property type="match status" value="1"/>
</dbReference>
<dbReference type="PIRSF" id="PIRSF005669">
    <property type="entry name" value="Hist_AcTrfase_ELP3"/>
    <property type="match status" value="1"/>
</dbReference>
<evidence type="ECO:0000313" key="19">
    <source>
        <dbReference type="Proteomes" id="UP000070633"/>
    </source>
</evidence>
<dbReference type="SFLD" id="SFLDG01086">
    <property type="entry name" value="elongater_protein-like"/>
    <property type="match status" value="1"/>
</dbReference>
<dbReference type="Pfam" id="PF23613">
    <property type="entry name" value="ELP3_N"/>
    <property type="match status" value="1"/>
</dbReference>
<evidence type="ECO:0000256" key="9">
    <source>
        <dbReference type="ARBA" id="ARBA00022723"/>
    </source>
</evidence>
<evidence type="ECO:0000256" key="7">
    <source>
        <dbReference type="ARBA" id="ARBA00022691"/>
    </source>
</evidence>
<evidence type="ECO:0000259" key="17">
    <source>
        <dbReference type="PROSITE" id="PS51918"/>
    </source>
</evidence>
<comment type="caution">
    <text evidence="18">The sequence shown here is derived from an EMBL/GenBank/DDBJ whole genome shotgun (WGS) entry which is preliminary data.</text>
</comment>
<dbReference type="PROSITE" id="PS51918">
    <property type="entry name" value="RADICAL_SAM"/>
    <property type="match status" value="1"/>
</dbReference>
<dbReference type="Pfam" id="PF04055">
    <property type="entry name" value="Radical_SAM"/>
    <property type="match status" value="1"/>
</dbReference>
<evidence type="ECO:0000313" key="18">
    <source>
        <dbReference type="EMBL" id="KXB08605.1"/>
    </source>
</evidence>
<keyword evidence="8" id="KW-0819">tRNA processing</keyword>
<evidence type="ECO:0000256" key="8">
    <source>
        <dbReference type="ARBA" id="ARBA00022694"/>
    </source>
</evidence>
<organism evidence="18 19">
    <name type="scientific">candidate division MSBL1 archaeon SCGC-AAA382M17</name>
    <dbReference type="NCBI Taxonomy" id="1698284"/>
    <lineage>
        <taxon>Archaea</taxon>
        <taxon>Methanobacteriati</taxon>
        <taxon>Methanobacteriota</taxon>
        <taxon>candidate division MSBL1</taxon>
    </lineage>
</organism>
<dbReference type="SUPFAM" id="SSF102114">
    <property type="entry name" value="Radical SAM enzymes"/>
    <property type="match status" value="1"/>
</dbReference>
<proteinExistence type="inferred from homology"/>
<keyword evidence="12" id="KW-0411">Iron-sulfur</keyword>
<dbReference type="InterPro" id="IPR006638">
    <property type="entry name" value="Elp3/MiaA/NifB-like_rSAM"/>
</dbReference>
<dbReference type="InterPro" id="IPR039661">
    <property type="entry name" value="ELP3"/>
</dbReference>
<evidence type="ECO:0000256" key="5">
    <source>
        <dbReference type="ARBA" id="ARBA00022555"/>
    </source>
</evidence>
<dbReference type="SFLD" id="SFLDS00029">
    <property type="entry name" value="Radical_SAM"/>
    <property type="match status" value="1"/>
</dbReference>
<keyword evidence="6" id="KW-0808">Transferase</keyword>
<gene>
    <name evidence="18" type="ORF">AKJ55_00660</name>
</gene>
<evidence type="ECO:0000256" key="16">
    <source>
        <dbReference type="SAM" id="MobiDB-lite"/>
    </source>
</evidence>
<evidence type="ECO:0000256" key="3">
    <source>
        <dbReference type="ARBA" id="ARBA00005494"/>
    </source>
</evidence>
<dbReference type="Proteomes" id="UP000070633">
    <property type="component" value="Unassembled WGS sequence"/>
</dbReference>
<keyword evidence="4" id="KW-0004">4Fe-4S</keyword>
<evidence type="ECO:0000256" key="6">
    <source>
        <dbReference type="ARBA" id="ARBA00022679"/>
    </source>
</evidence>
<keyword evidence="19" id="KW-1185">Reference proteome</keyword>
<dbReference type="InterPro" id="IPR007197">
    <property type="entry name" value="rSAM"/>
</dbReference>
<dbReference type="InterPro" id="IPR032432">
    <property type="entry name" value="Radical_SAM_C"/>
</dbReference>
<accession>A0ABR5TND6</accession>
<dbReference type="InterPro" id="IPR056591">
    <property type="entry name" value="ELP3-like_N"/>
</dbReference>
<comment type="pathway">
    <text evidence="2">tRNA modification.</text>
</comment>
<feature type="region of interest" description="Disordered" evidence="16">
    <location>
        <begin position="105"/>
        <end position="125"/>
    </location>
</feature>
<protein>
    <recommendedName>
        <fullName evidence="14">tRNA carboxymethyluridine synthase</fullName>
        <ecNumber evidence="14">2.3.1.311</ecNumber>
    </recommendedName>
</protein>
<sequence length="531" mass="60651">MSQTSVQARRQILEDIIAGEISDKKELERAKRKKSRDFELSKVPSNAEILETATKSERKEVIPLLRRKPVRSISGVTVITVMPRPYPCPKDEPCIYCPGGPDSNTPQSYTGEEPASARAKEANYDPTEQIRARKKQLRAIGHKVDKVELIIFGGTFLAQPTDYQNEFVHSCIDAISGTTTPNLKAAKIAAENADTRTIGITFETRPDYCKKEQVDRMLRFGGTRVELGVQTTYDDVYELVNREHTVQDVTEATRTAKDSGLAIVYHMMPGLPGSNPEKDMKAFEEIFDNPKFRPDMLKIYPCLVTEGTKIYEMWKSGEFDPLEGEEAIESVAEMKKRVPRWVRIQRVQRDIPSDLIEAGVWKGNFRDIVKRRLADEGEECKCIRCREVGHQKLKEDIEPQLDDIELLTECYEASKGKEIFISYEDTKRDIILGHLRLRIPSEDSHRPEVDDKTSLVRMLYVFGELVTVGNESQKGAWQHLGLGEKMLKEAERISSERYDANKIAILSGIGSRPYYRRFDYKLEDPYMTKNL</sequence>
<evidence type="ECO:0000256" key="4">
    <source>
        <dbReference type="ARBA" id="ARBA00022485"/>
    </source>
</evidence>
<feature type="domain" description="Radical SAM core" evidence="17">
    <location>
        <begin position="71"/>
        <end position="354"/>
    </location>
</feature>
<keyword evidence="5" id="KW-0820">tRNA-binding</keyword>
<dbReference type="EMBL" id="LHYI01000011">
    <property type="protein sequence ID" value="KXB08605.1"/>
    <property type="molecule type" value="Genomic_DNA"/>
</dbReference>
<name>A0ABR5TND6_9EURY</name>
<dbReference type="InterPro" id="IPR016181">
    <property type="entry name" value="Acyl_CoA_acyltransferase"/>
</dbReference>
<dbReference type="SMART" id="SM00729">
    <property type="entry name" value="Elp3"/>
    <property type="match status" value="1"/>
</dbReference>
<evidence type="ECO:0000256" key="14">
    <source>
        <dbReference type="ARBA" id="ARBA00044771"/>
    </source>
</evidence>
<keyword evidence="7" id="KW-0949">S-adenosyl-L-methionine</keyword>
<dbReference type="NCBIfam" id="TIGR01211">
    <property type="entry name" value="ELP3"/>
    <property type="match status" value="1"/>
</dbReference>
<dbReference type="Gene3D" id="3.30.750.200">
    <property type="match status" value="1"/>
</dbReference>
<reference evidence="18 19" key="1">
    <citation type="journal article" date="2016" name="Sci. Rep.">
        <title>Metabolic traits of an uncultured archaeal lineage -MSBL1- from brine pools of the Red Sea.</title>
        <authorList>
            <person name="Mwirichia R."/>
            <person name="Alam I."/>
            <person name="Rashid M."/>
            <person name="Vinu M."/>
            <person name="Ba-Alawi W."/>
            <person name="Anthony Kamau A."/>
            <person name="Kamanda Ngugi D."/>
            <person name="Goker M."/>
            <person name="Klenk H.P."/>
            <person name="Bajic V."/>
            <person name="Stingl U."/>
        </authorList>
    </citation>
    <scope>NUCLEOTIDE SEQUENCE [LARGE SCALE GENOMIC DNA]</scope>
    <source>
        <strain evidence="18">SCGC-AAA382M17</strain>
    </source>
</reference>
<evidence type="ECO:0000256" key="2">
    <source>
        <dbReference type="ARBA" id="ARBA00005217"/>
    </source>
</evidence>
<comment type="cofactor">
    <cofactor evidence="1">
        <name>[4Fe-4S] cluster</name>
        <dbReference type="ChEBI" id="CHEBI:49883"/>
    </cofactor>
</comment>
<keyword evidence="11" id="KW-0408">Iron</keyword>
<evidence type="ECO:0000256" key="13">
    <source>
        <dbReference type="ARBA" id="ARBA00023315"/>
    </source>
</evidence>
<evidence type="ECO:0000256" key="1">
    <source>
        <dbReference type="ARBA" id="ARBA00001966"/>
    </source>
</evidence>
<dbReference type="EC" id="2.3.1.311" evidence="14"/>
<comment type="similarity">
    <text evidence="3">Belongs to the ELP3 family.</text>
</comment>
<keyword evidence="9" id="KW-0479">Metal-binding</keyword>
<keyword evidence="10" id="KW-0694">RNA-binding</keyword>
<dbReference type="InterPro" id="IPR058240">
    <property type="entry name" value="rSAM_sf"/>
</dbReference>
<evidence type="ECO:0000256" key="11">
    <source>
        <dbReference type="ARBA" id="ARBA00023004"/>
    </source>
</evidence>